<dbReference type="OrthoDB" id="603691at2759"/>
<dbReference type="SUPFAM" id="SSF52047">
    <property type="entry name" value="RNI-like"/>
    <property type="match status" value="1"/>
</dbReference>
<dbReference type="InterPro" id="IPR001810">
    <property type="entry name" value="F-box_dom"/>
</dbReference>
<proteinExistence type="predicted"/>
<comment type="caution">
    <text evidence="2">The sequence shown here is derived from an EMBL/GenBank/DDBJ whole genome shotgun (WGS) entry which is preliminary data.</text>
</comment>
<dbReference type="InterPro" id="IPR036047">
    <property type="entry name" value="F-box-like_dom_sf"/>
</dbReference>
<sequence>MNDMVDWISRLPDDVLNCILSRLTAKEVVQTCILSKRWRNTWASVRVLNFQLDDFDNDSDRFGRFVDSVFENRGQSCLGKVIYEGEFVDTSHGPSMQWLDRAALLMPQAIIVCADTNVGGQLIFPDSVFSCKSLEYLGLSVCMDGLSIIRPKSIALPSLQTLVLEYLSLDDDFAQKLFLGCPSLESLKLEYCDLFISDISSNVLKKLFLTDCHLYQHMRICCPSLISLSINYFFNSTRIISLEKMTSLVNAQIISWDVVGLPDAQLISGLSNATSLKFYLRDPNSKEPWKKDISKCRTFRNLKSLEIKARYMISNFDWIAYFLEHSPLLQKLTLKCLSIDENMIDAKQDVSFLVEHLETVDIHYPKDGKLPIKLMSMLDRRTK</sequence>
<keyword evidence="3" id="KW-1185">Reference proteome</keyword>
<dbReference type="InterPro" id="IPR055357">
    <property type="entry name" value="LRR_At1g61320_AtMIF1"/>
</dbReference>
<dbReference type="Proteomes" id="UP000623129">
    <property type="component" value="Unassembled WGS sequence"/>
</dbReference>
<dbReference type="EMBL" id="SWLB01000016">
    <property type="protein sequence ID" value="KAF3327774.1"/>
    <property type="molecule type" value="Genomic_DNA"/>
</dbReference>
<protein>
    <submittedName>
        <fullName evidence="2">F-box domain containing protein</fullName>
    </submittedName>
</protein>
<dbReference type="InterPro" id="IPR032675">
    <property type="entry name" value="LRR_dom_sf"/>
</dbReference>
<evidence type="ECO:0000259" key="1">
    <source>
        <dbReference type="PROSITE" id="PS50181"/>
    </source>
</evidence>
<dbReference type="PROSITE" id="PS50181">
    <property type="entry name" value="FBOX"/>
    <property type="match status" value="1"/>
</dbReference>
<dbReference type="Gene3D" id="3.80.10.10">
    <property type="entry name" value="Ribonuclease Inhibitor"/>
    <property type="match status" value="1"/>
</dbReference>
<dbReference type="SUPFAM" id="SSF81383">
    <property type="entry name" value="F-box domain"/>
    <property type="match status" value="1"/>
</dbReference>
<dbReference type="Pfam" id="PF23622">
    <property type="entry name" value="LRR_At1g61320_AtMIF1"/>
    <property type="match status" value="1"/>
</dbReference>
<evidence type="ECO:0000313" key="3">
    <source>
        <dbReference type="Proteomes" id="UP000623129"/>
    </source>
</evidence>
<organism evidence="2 3">
    <name type="scientific">Carex littledalei</name>
    <dbReference type="NCBI Taxonomy" id="544730"/>
    <lineage>
        <taxon>Eukaryota</taxon>
        <taxon>Viridiplantae</taxon>
        <taxon>Streptophyta</taxon>
        <taxon>Embryophyta</taxon>
        <taxon>Tracheophyta</taxon>
        <taxon>Spermatophyta</taxon>
        <taxon>Magnoliopsida</taxon>
        <taxon>Liliopsida</taxon>
        <taxon>Poales</taxon>
        <taxon>Cyperaceae</taxon>
        <taxon>Cyperoideae</taxon>
        <taxon>Cariceae</taxon>
        <taxon>Carex</taxon>
        <taxon>Carex subgen. Euthyceras</taxon>
    </lineage>
</organism>
<reference evidence="2" key="1">
    <citation type="submission" date="2020-01" db="EMBL/GenBank/DDBJ databases">
        <title>Genome sequence of Kobresia littledalei, the first chromosome-level genome in the family Cyperaceae.</title>
        <authorList>
            <person name="Qu G."/>
        </authorList>
    </citation>
    <scope>NUCLEOTIDE SEQUENCE</scope>
    <source>
        <strain evidence="2">C.B.Clarke</strain>
        <tissue evidence="2">Leaf</tissue>
    </source>
</reference>
<dbReference type="AlphaFoldDB" id="A0A833QR90"/>
<evidence type="ECO:0000313" key="2">
    <source>
        <dbReference type="EMBL" id="KAF3327774.1"/>
    </source>
</evidence>
<name>A0A833QR90_9POAL</name>
<dbReference type="SMART" id="SM00256">
    <property type="entry name" value="FBOX"/>
    <property type="match status" value="1"/>
</dbReference>
<dbReference type="Gene3D" id="1.20.1280.50">
    <property type="match status" value="1"/>
</dbReference>
<dbReference type="InterPro" id="IPR053781">
    <property type="entry name" value="F-box_AtFBL13-like"/>
</dbReference>
<dbReference type="InterPro" id="IPR053197">
    <property type="entry name" value="F-box_SCFL_complex_component"/>
</dbReference>
<feature type="domain" description="F-box" evidence="1">
    <location>
        <begin position="5"/>
        <end position="40"/>
    </location>
</feature>
<accession>A0A833QR90</accession>
<dbReference type="CDD" id="cd22160">
    <property type="entry name" value="F-box_AtFBL13-like"/>
    <property type="match status" value="1"/>
</dbReference>
<dbReference type="Pfam" id="PF00646">
    <property type="entry name" value="F-box"/>
    <property type="match status" value="1"/>
</dbReference>
<gene>
    <name evidence="2" type="ORF">FCM35_KLT06380</name>
</gene>
<dbReference type="PANTHER" id="PTHR34223">
    <property type="entry name" value="OS11G0201299 PROTEIN"/>
    <property type="match status" value="1"/>
</dbReference>